<sequence>MAATAATFPSHVPVLIVGGGFAGLTAALCLQQQGIGYLLIERHPGTSLLPKSRSLDLRSMEILRELGLSAAIREAGRALALAWGVLRGPNLAHTLATQPPANAERVTHPSQLAMFERLAAQSPESGARCTQDLAEPVLRQAAEARGGDLRFSHELTQFAQDADHVTATVRNRDTGTEHTLTADYLLATDGANSPTRRALHATTSGRGSLGHYLNVYFEADLTAHVRGHEFSMFLVQEPDVTGFLLAINNTDRWSLHLRYHPEQSQQPADFTDLVLQSLLRRVLGLPELPLRILSVLPWEMSARTVEQEQFGRVFLAGDAAHTMTPYAGKGAATGMQDVHNLAWKLAAVLRGQASPALLVTYSPERQPIGAFFAHLSGDMADTQGLLSPAKLKEHGLPLMGLPDYTYRSAAILTADDQLTTPASALPLVGQLGTRLPHLWLDDAHDTSTLDWCRGSFLLVASGEAALWQARLSDVALDCSLVLHELPTPARRQAWQQLTHTQPGDALLVRPDGFVAARLPATSTAADLAAKVQQVLTLA</sequence>
<protein>
    <submittedName>
        <fullName evidence="5">FAD-binding protein</fullName>
    </submittedName>
</protein>
<dbReference type="GO" id="GO:0071949">
    <property type="term" value="F:FAD binding"/>
    <property type="evidence" value="ECO:0007669"/>
    <property type="project" value="InterPro"/>
</dbReference>
<evidence type="ECO:0000256" key="3">
    <source>
        <dbReference type="ARBA" id="ARBA00022827"/>
    </source>
</evidence>
<dbReference type="Pfam" id="PF01494">
    <property type="entry name" value="FAD_binding_3"/>
    <property type="match status" value="1"/>
</dbReference>
<comment type="caution">
    <text evidence="5">The sequence shown here is derived from an EMBL/GenBank/DDBJ whole genome shotgun (WGS) entry which is preliminary data.</text>
</comment>
<dbReference type="PANTHER" id="PTHR43004:SF19">
    <property type="entry name" value="BINDING MONOOXYGENASE, PUTATIVE (JCVI)-RELATED"/>
    <property type="match status" value="1"/>
</dbReference>
<dbReference type="InterPro" id="IPR002938">
    <property type="entry name" value="FAD-bd"/>
</dbReference>
<evidence type="ECO:0000259" key="4">
    <source>
        <dbReference type="Pfam" id="PF01494"/>
    </source>
</evidence>
<reference evidence="5 6" key="1">
    <citation type="submission" date="2019-12" db="EMBL/GenBank/DDBJ databases">
        <title>Hymenobacter sp. HMF4947 Genome sequencing and assembly.</title>
        <authorList>
            <person name="Kang H."/>
            <person name="Cha I."/>
            <person name="Kim H."/>
            <person name="Joh K."/>
        </authorList>
    </citation>
    <scope>NUCLEOTIDE SEQUENCE [LARGE SCALE GENOMIC DNA]</scope>
    <source>
        <strain evidence="5 6">HMF4947</strain>
    </source>
</reference>
<dbReference type="Gene3D" id="3.40.30.120">
    <property type="match status" value="1"/>
</dbReference>
<dbReference type="Gene3D" id="3.50.50.60">
    <property type="entry name" value="FAD/NAD(P)-binding domain"/>
    <property type="match status" value="1"/>
</dbReference>
<dbReference type="Proteomes" id="UP000441336">
    <property type="component" value="Unassembled WGS sequence"/>
</dbReference>
<evidence type="ECO:0000313" key="6">
    <source>
        <dbReference type="Proteomes" id="UP000441336"/>
    </source>
</evidence>
<gene>
    <name evidence="5" type="ORF">GO988_14635</name>
</gene>
<name>A0A7K1TGN3_9BACT</name>
<dbReference type="InterPro" id="IPR050641">
    <property type="entry name" value="RIFMO-like"/>
</dbReference>
<dbReference type="PANTHER" id="PTHR43004">
    <property type="entry name" value="TRK SYSTEM POTASSIUM UPTAKE PROTEIN"/>
    <property type="match status" value="1"/>
</dbReference>
<dbReference type="PRINTS" id="PR00420">
    <property type="entry name" value="RNGMNOXGNASE"/>
</dbReference>
<dbReference type="GO" id="GO:0016709">
    <property type="term" value="F:oxidoreductase activity, acting on paired donors, with incorporation or reduction of molecular oxygen, NAD(P)H as one donor, and incorporation of one atom of oxygen"/>
    <property type="evidence" value="ECO:0007669"/>
    <property type="project" value="UniProtKB-ARBA"/>
</dbReference>
<dbReference type="Pfam" id="PF21274">
    <property type="entry name" value="Rng_hyd_C"/>
    <property type="match status" value="1"/>
</dbReference>
<proteinExistence type="predicted"/>
<dbReference type="SUPFAM" id="SSF51905">
    <property type="entry name" value="FAD/NAD(P)-binding domain"/>
    <property type="match status" value="1"/>
</dbReference>
<keyword evidence="3" id="KW-0274">FAD</keyword>
<keyword evidence="6" id="KW-1185">Reference proteome</keyword>
<comment type="cofactor">
    <cofactor evidence="1">
        <name>FAD</name>
        <dbReference type="ChEBI" id="CHEBI:57692"/>
    </cofactor>
</comment>
<feature type="domain" description="FAD-binding" evidence="4">
    <location>
        <begin position="12"/>
        <end position="369"/>
    </location>
</feature>
<dbReference type="InterPro" id="IPR036188">
    <property type="entry name" value="FAD/NAD-bd_sf"/>
</dbReference>
<dbReference type="Gene3D" id="3.30.9.10">
    <property type="entry name" value="D-Amino Acid Oxidase, subunit A, domain 2"/>
    <property type="match status" value="1"/>
</dbReference>
<evidence type="ECO:0000256" key="2">
    <source>
        <dbReference type="ARBA" id="ARBA00022630"/>
    </source>
</evidence>
<keyword evidence="2" id="KW-0285">Flavoprotein</keyword>
<dbReference type="EMBL" id="WQKZ01000003">
    <property type="protein sequence ID" value="MVN77568.1"/>
    <property type="molecule type" value="Genomic_DNA"/>
</dbReference>
<evidence type="ECO:0000256" key="1">
    <source>
        <dbReference type="ARBA" id="ARBA00001974"/>
    </source>
</evidence>
<dbReference type="AlphaFoldDB" id="A0A7K1TGN3"/>
<evidence type="ECO:0000313" key="5">
    <source>
        <dbReference type="EMBL" id="MVN77568.1"/>
    </source>
</evidence>
<dbReference type="RefSeq" id="WP_157566717.1">
    <property type="nucleotide sequence ID" value="NZ_WQKZ01000003.1"/>
</dbReference>
<organism evidence="5 6">
    <name type="scientific">Hymenobacter ginkgonis</name>
    <dbReference type="NCBI Taxonomy" id="2682976"/>
    <lineage>
        <taxon>Bacteria</taxon>
        <taxon>Pseudomonadati</taxon>
        <taxon>Bacteroidota</taxon>
        <taxon>Cytophagia</taxon>
        <taxon>Cytophagales</taxon>
        <taxon>Hymenobacteraceae</taxon>
        <taxon>Hymenobacter</taxon>
    </lineage>
</organism>
<accession>A0A7K1TGN3</accession>